<name>A0A418X2B8_9BURK</name>
<gene>
    <name evidence="4" type="ORF">D3870_11725</name>
</gene>
<dbReference type="InterPro" id="IPR023346">
    <property type="entry name" value="Lysozyme-like_dom_sf"/>
</dbReference>
<evidence type="ECO:0000256" key="1">
    <source>
        <dbReference type="SAM" id="MobiDB-lite"/>
    </source>
</evidence>
<feature type="compositionally biased region" description="Polar residues" evidence="1">
    <location>
        <begin position="268"/>
        <end position="277"/>
    </location>
</feature>
<keyword evidence="2" id="KW-0812">Transmembrane</keyword>
<evidence type="ECO:0000313" key="5">
    <source>
        <dbReference type="Proteomes" id="UP000285190"/>
    </source>
</evidence>
<dbReference type="Pfam" id="PF01464">
    <property type="entry name" value="SLT"/>
    <property type="match status" value="1"/>
</dbReference>
<feature type="compositionally biased region" description="Polar residues" evidence="1">
    <location>
        <begin position="96"/>
        <end position="105"/>
    </location>
</feature>
<dbReference type="OrthoDB" id="9815002at2"/>
<keyword evidence="5" id="KW-1185">Reference proteome</keyword>
<dbReference type="Gene3D" id="1.10.530.10">
    <property type="match status" value="1"/>
</dbReference>
<proteinExistence type="predicted"/>
<dbReference type="InterPro" id="IPR008258">
    <property type="entry name" value="Transglycosylase_SLT_dom_1"/>
</dbReference>
<accession>A0A418X2B8</accession>
<comment type="caution">
    <text evidence="4">The sequence shown here is derived from an EMBL/GenBank/DDBJ whole genome shotgun (WGS) entry which is preliminary data.</text>
</comment>
<keyword evidence="2" id="KW-0472">Membrane</keyword>
<dbReference type="AlphaFoldDB" id="A0A418X2B8"/>
<dbReference type="SUPFAM" id="SSF53955">
    <property type="entry name" value="Lysozyme-like"/>
    <property type="match status" value="1"/>
</dbReference>
<dbReference type="EMBL" id="QYUN01000002">
    <property type="protein sequence ID" value="RJG06590.1"/>
    <property type="molecule type" value="Genomic_DNA"/>
</dbReference>
<evidence type="ECO:0000313" key="4">
    <source>
        <dbReference type="EMBL" id="RJG06590.1"/>
    </source>
</evidence>
<evidence type="ECO:0000256" key="2">
    <source>
        <dbReference type="SAM" id="Phobius"/>
    </source>
</evidence>
<keyword evidence="2" id="KW-1133">Transmembrane helix</keyword>
<sequence>MSSRFFSATSVFAQRKASQSAAWAVFARDTASGFVTTAHHALMGLGIIAIGALCVMFIKPDIADHIKALSPFAAETTPEPAATPHQLANLMDKAGPQSQSATAASANEDDKMLGNARQQQWVTNWLSKRYRVASDATDMLVSAAYLTAREIKLDPLLILSVMAIESGLNPFAESPVGAQGLMQVMSKVHHDKFQDLGGVKAALNPVANIKVGSLILKDYVKRGGSVEAGLKLYVGAGASDTDFGYGAKVLAEYRRLKEVAMGKKVPIYSTSANSTPSKPMPQESKLEAASEPESAVIGENDKTPVKAAQVAVL</sequence>
<feature type="region of interest" description="Disordered" evidence="1">
    <location>
        <begin position="93"/>
        <end position="112"/>
    </location>
</feature>
<feature type="region of interest" description="Disordered" evidence="1">
    <location>
        <begin position="268"/>
        <end position="302"/>
    </location>
</feature>
<evidence type="ECO:0000259" key="3">
    <source>
        <dbReference type="Pfam" id="PF01464"/>
    </source>
</evidence>
<feature type="transmembrane region" description="Helical" evidence="2">
    <location>
        <begin position="37"/>
        <end position="58"/>
    </location>
</feature>
<dbReference type="Proteomes" id="UP000285190">
    <property type="component" value="Unassembled WGS sequence"/>
</dbReference>
<dbReference type="RefSeq" id="WP_119739304.1">
    <property type="nucleotide sequence ID" value="NZ_QYUN01000002.1"/>
</dbReference>
<organism evidence="4 5">
    <name type="scientific">Noviherbaspirillum cavernae</name>
    <dbReference type="NCBI Taxonomy" id="2320862"/>
    <lineage>
        <taxon>Bacteria</taxon>
        <taxon>Pseudomonadati</taxon>
        <taxon>Pseudomonadota</taxon>
        <taxon>Betaproteobacteria</taxon>
        <taxon>Burkholderiales</taxon>
        <taxon>Oxalobacteraceae</taxon>
        <taxon>Noviherbaspirillum</taxon>
    </lineage>
</organism>
<protein>
    <recommendedName>
        <fullName evidence="3">Transglycosylase SLT domain-containing protein</fullName>
    </recommendedName>
</protein>
<feature type="domain" description="Transglycosylase SLT" evidence="3">
    <location>
        <begin position="152"/>
        <end position="227"/>
    </location>
</feature>
<reference evidence="4 5" key="1">
    <citation type="submission" date="2018-09" db="EMBL/GenBank/DDBJ databases">
        <authorList>
            <person name="Zhu H."/>
        </authorList>
    </citation>
    <scope>NUCLEOTIDE SEQUENCE [LARGE SCALE GENOMIC DNA]</scope>
    <source>
        <strain evidence="4 5">K2R10-39</strain>
    </source>
</reference>